<dbReference type="OrthoDB" id="421327at2759"/>
<dbReference type="InterPro" id="IPR029063">
    <property type="entry name" value="SAM-dependent_MTases_sf"/>
</dbReference>
<dbReference type="HOGENOM" id="CLU_007075_0_0_1"/>
<keyword evidence="10" id="KW-1185">Reference proteome</keyword>
<dbReference type="STRING" id="1531966.A0A0A1TJD1"/>
<dbReference type="GO" id="GO:0003735">
    <property type="term" value="F:structural constituent of ribosome"/>
    <property type="evidence" value="ECO:0007669"/>
    <property type="project" value="TreeGrafter"/>
</dbReference>
<organism evidence="9 10">
    <name type="scientific">[Torrubiella] hemipterigena</name>
    <dbReference type="NCBI Taxonomy" id="1531966"/>
    <lineage>
        <taxon>Eukaryota</taxon>
        <taxon>Fungi</taxon>
        <taxon>Dikarya</taxon>
        <taxon>Ascomycota</taxon>
        <taxon>Pezizomycotina</taxon>
        <taxon>Sordariomycetes</taxon>
        <taxon>Hypocreomycetidae</taxon>
        <taxon>Hypocreales</taxon>
        <taxon>Clavicipitaceae</taxon>
        <taxon>Clavicipitaceae incertae sedis</taxon>
        <taxon>'Torrubiella' clade</taxon>
    </lineage>
</organism>
<keyword evidence="8" id="KW-0175">Coiled coil</keyword>
<keyword evidence="2" id="KW-0479">Metal-binding</keyword>
<dbReference type="GO" id="GO:0006412">
    <property type="term" value="P:translation"/>
    <property type="evidence" value="ECO:0007669"/>
    <property type="project" value="InterPro"/>
</dbReference>
<evidence type="ECO:0008006" key="11">
    <source>
        <dbReference type="Google" id="ProtNLM"/>
    </source>
</evidence>
<evidence type="ECO:0000256" key="6">
    <source>
        <dbReference type="ARBA" id="ARBA00023128"/>
    </source>
</evidence>
<dbReference type="PANTHER" id="PTHR13184:SF5">
    <property type="entry name" value="METHYLTRANSFERASE-LIKE PROTEIN 17, MITOCHONDRIAL"/>
    <property type="match status" value="1"/>
</dbReference>
<gene>
    <name evidence="9" type="ORF">VHEMI06540</name>
</gene>
<dbReference type="EMBL" id="CDHN01000003">
    <property type="protein sequence ID" value="CEJ90780.1"/>
    <property type="molecule type" value="Genomic_DNA"/>
</dbReference>
<proteinExistence type="predicted"/>
<dbReference type="Pfam" id="PF09243">
    <property type="entry name" value="Rsm22"/>
    <property type="match status" value="1"/>
</dbReference>
<evidence type="ECO:0000256" key="3">
    <source>
        <dbReference type="ARBA" id="ARBA00022946"/>
    </source>
</evidence>
<dbReference type="GO" id="GO:0005763">
    <property type="term" value="C:mitochondrial small ribosomal subunit"/>
    <property type="evidence" value="ECO:0007669"/>
    <property type="project" value="TreeGrafter"/>
</dbReference>
<keyword evidence="6" id="KW-0496">Mitochondrion</keyword>
<keyword evidence="4" id="KW-0408">Iron</keyword>
<dbReference type="SUPFAM" id="SSF53335">
    <property type="entry name" value="S-adenosyl-L-methionine-dependent methyltransferases"/>
    <property type="match status" value="1"/>
</dbReference>
<dbReference type="GO" id="GO:0008168">
    <property type="term" value="F:methyltransferase activity"/>
    <property type="evidence" value="ECO:0007669"/>
    <property type="project" value="InterPro"/>
</dbReference>
<dbReference type="PANTHER" id="PTHR13184">
    <property type="entry name" value="37S RIBOSOMAL PROTEIN S22"/>
    <property type="match status" value="1"/>
</dbReference>
<feature type="coiled-coil region" evidence="8">
    <location>
        <begin position="178"/>
        <end position="224"/>
    </location>
</feature>
<comment type="function">
    <text evidence="7">Mitochondrial ribosome (mitoribosome) assembly factor. Binds at the interface of the head and body domains of the mitochondrial small ribosomal subunit (mt-SSU), occluding the mRNA channel and preventing compaction of the head domain towards the body. Probable inactive methyltransferase: retains the characteristic folding and ability to bind S-adenosyl-L-methionine, but it probably lost its methyltransferase activity.</text>
</comment>
<dbReference type="InterPro" id="IPR015324">
    <property type="entry name" value="Ribosomal_Rsm22-like"/>
</dbReference>
<protein>
    <recommendedName>
        <fullName evidence="11">37S ribosomal protein Rsm22</fullName>
    </recommendedName>
</protein>
<accession>A0A0A1TJD1</accession>
<keyword evidence="3" id="KW-0809">Transit peptide</keyword>
<sequence length="807" mass="91160">MRIVNGLRNASIRLPVACLRSGRHGSSLFPTQLAIRHQTLPPSNRSSLYPRFFSSTRYLRQDETPEAIEKVVRDAKQRFRDTLPKGYLSDEEYAIYIRLYGPPLRETEPEDVGIHMHADMGSIRPDTEGTVLKPLEGGAFEEVNYALDRTLDEAAASHGTDVISRQVVETLPGYVDSVARSERERDAMQRLYDDFQQSQHKQAMAEKEAAAQEHEARKAILEEDLENDDLGEEFDVEYGQEYREDSGRGEDARFHPLTLQGRFHKPGPIVMELPQARLVQPIEELLRRTNKKHLKTAAEAAYGGASLPTSPATVAAARRSNNMKGIGLAADQRHMTEIEADTFLGVHIPPAYVSILSILREVRRRVGSDWIQSKLKANPEGGLSVLDAGGGGAGLLAWEQILEAEWSILKEKGEVTGDKPPGKQTVITGPDRLRHRMKGFFDNTTFLPRLPDYEHSRPMRASRLDGTNNPQQRKTYDLVIASHLFLQETEAHHRQAVLNNLWSIVKPEGGVLVVLEKAHPRGFEAVAHVRDTLLSRYIIQESGQPLLDPADFNPAFHRELEPGQVLAPCTNQSKCPLYLEPGRSKGRKDTCHFSQRYIEPEFHAQLLGKKSNRLGEVEFSYVAIQRGIARKTDMSPREASEAAFQGYEDQVDGVDMKTLPRLMKPALKRKGHITMDMCTPEGKLERWTIPKSFGKLAYHDARKSHWGDLWALGAKTRVLKTARVGTLDSEPSKRRPRKQDIMIAGMKLDVRERKVKHKDKKMRLIQELADAHRQETNDDLQWEVEREIAEELEANADAGRGNFENKV</sequence>
<comment type="subcellular location">
    <subcellularLocation>
        <location evidence="1">Mitochondrion</location>
    </subcellularLocation>
</comment>
<name>A0A0A1TJD1_9HYPO</name>
<evidence type="ECO:0000256" key="5">
    <source>
        <dbReference type="ARBA" id="ARBA00023014"/>
    </source>
</evidence>
<dbReference type="AlphaFoldDB" id="A0A0A1TJD1"/>
<evidence type="ECO:0000313" key="9">
    <source>
        <dbReference type="EMBL" id="CEJ90780.1"/>
    </source>
</evidence>
<dbReference type="GO" id="GO:0046872">
    <property type="term" value="F:metal ion binding"/>
    <property type="evidence" value="ECO:0007669"/>
    <property type="project" value="UniProtKB-KW"/>
</dbReference>
<evidence type="ECO:0000256" key="4">
    <source>
        <dbReference type="ARBA" id="ARBA00023004"/>
    </source>
</evidence>
<evidence type="ECO:0000256" key="1">
    <source>
        <dbReference type="ARBA" id="ARBA00004173"/>
    </source>
</evidence>
<dbReference type="Proteomes" id="UP000039046">
    <property type="component" value="Unassembled WGS sequence"/>
</dbReference>
<evidence type="ECO:0000256" key="2">
    <source>
        <dbReference type="ARBA" id="ARBA00022723"/>
    </source>
</evidence>
<evidence type="ECO:0000256" key="8">
    <source>
        <dbReference type="SAM" id="Coils"/>
    </source>
</evidence>
<dbReference type="GO" id="GO:0051536">
    <property type="term" value="F:iron-sulfur cluster binding"/>
    <property type="evidence" value="ECO:0007669"/>
    <property type="project" value="UniProtKB-KW"/>
</dbReference>
<reference evidence="9 10" key="1">
    <citation type="journal article" date="2015" name="Genome Announc.">
        <title>Draft Genome Sequence and Gene Annotation of the Entomopathogenic Fungus Verticillium hemipterigenum.</title>
        <authorList>
            <person name="Horn F."/>
            <person name="Habel A."/>
            <person name="Scharf D.H."/>
            <person name="Dworschak J."/>
            <person name="Brakhage A.A."/>
            <person name="Guthke R."/>
            <person name="Hertweck C."/>
            <person name="Linde J."/>
        </authorList>
    </citation>
    <scope>NUCLEOTIDE SEQUENCE [LARGE SCALE GENOMIC DNA]</scope>
</reference>
<keyword evidence="5" id="KW-0411">Iron-sulfur</keyword>
<dbReference type="InterPro" id="IPR052571">
    <property type="entry name" value="Mt_RNA_Methyltransferase"/>
</dbReference>
<evidence type="ECO:0000313" key="10">
    <source>
        <dbReference type="Proteomes" id="UP000039046"/>
    </source>
</evidence>
<evidence type="ECO:0000256" key="7">
    <source>
        <dbReference type="ARBA" id="ARBA00045681"/>
    </source>
</evidence>